<sequence>MGEQRITHLKNTTKLNYLSCMNKQSRAKWSKSDSDLFNYQARNNLYLKQVIKKNLNIKDLPIDVNSTRKTRAASNGGNSGNENVLEDSINHVEENGLNCWSKAQAGHRRIRCQGSGGPCFCKW</sequence>
<reference evidence="1 2" key="1">
    <citation type="journal article" date="2010" name="Nature">
        <title>Genome sequencing and analysis of the model grass Brachypodium distachyon.</title>
        <authorList>
            <consortium name="International Brachypodium Initiative"/>
        </authorList>
    </citation>
    <scope>NUCLEOTIDE SEQUENCE [LARGE SCALE GENOMIC DNA]</scope>
    <source>
        <strain evidence="1 2">Bd21</strain>
    </source>
</reference>
<protein>
    <submittedName>
        <fullName evidence="1 2">Uncharacterized protein</fullName>
    </submittedName>
</protein>
<dbReference type="Proteomes" id="UP000008810">
    <property type="component" value="Chromosome 4"/>
</dbReference>
<evidence type="ECO:0000313" key="1">
    <source>
        <dbReference type="EMBL" id="KQJ88178.1"/>
    </source>
</evidence>
<name>A0A0Q3H411_BRADI</name>
<gene>
    <name evidence="1" type="ORF">BRADI_4g16196v3</name>
</gene>
<evidence type="ECO:0000313" key="2">
    <source>
        <dbReference type="EnsemblPlants" id="KQJ88178"/>
    </source>
</evidence>
<dbReference type="OrthoDB" id="723086at2759"/>
<dbReference type="EnsemblPlants" id="KQJ88178">
    <property type="protein sequence ID" value="KQJ88178"/>
    <property type="gene ID" value="BRADI_4g16196v3"/>
</dbReference>
<dbReference type="EMBL" id="CM000883">
    <property type="protein sequence ID" value="KQJ88178.1"/>
    <property type="molecule type" value="Genomic_DNA"/>
</dbReference>
<proteinExistence type="predicted"/>
<dbReference type="InParanoid" id="A0A0Q3H411"/>
<organism evidence="1">
    <name type="scientific">Brachypodium distachyon</name>
    <name type="common">Purple false brome</name>
    <name type="synonym">Trachynia distachya</name>
    <dbReference type="NCBI Taxonomy" id="15368"/>
    <lineage>
        <taxon>Eukaryota</taxon>
        <taxon>Viridiplantae</taxon>
        <taxon>Streptophyta</taxon>
        <taxon>Embryophyta</taxon>
        <taxon>Tracheophyta</taxon>
        <taxon>Spermatophyta</taxon>
        <taxon>Magnoliopsida</taxon>
        <taxon>Liliopsida</taxon>
        <taxon>Poales</taxon>
        <taxon>Poaceae</taxon>
        <taxon>BOP clade</taxon>
        <taxon>Pooideae</taxon>
        <taxon>Stipodae</taxon>
        <taxon>Brachypodieae</taxon>
        <taxon>Brachypodium</taxon>
    </lineage>
</organism>
<reference evidence="2" key="3">
    <citation type="submission" date="2018-08" db="UniProtKB">
        <authorList>
            <consortium name="EnsemblPlants"/>
        </authorList>
    </citation>
    <scope>IDENTIFICATION</scope>
    <source>
        <strain evidence="2">cv. Bd21</strain>
    </source>
</reference>
<keyword evidence="3" id="KW-1185">Reference proteome</keyword>
<accession>A0A0Q3H411</accession>
<dbReference type="AlphaFoldDB" id="A0A0Q3H411"/>
<dbReference type="Gramene" id="KQJ88178">
    <property type="protein sequence ID" value="KQJ88178"/>
    <property type="gene ID" value="BRADI_4g16196v3"/>
</dbReference>
<reference evidence="1" key="2">
    <citation type="submission" date="2017-06" db="EMBL/GenBank/DDBJ databases">
        <title>WGS assembly of Brachypodium distachyon.</title>
        <authorList>
            <consortium name="The International Brachypodium Initiative"/>
            <person name="Lucas S."/>
            <person name="Harmon-Smith M."/>
            <person name="Lail K."/>
            <person name="Tice H."/>
            <person name="Grimwood J."/>
            <person name="Bruce D."/>
            <person name="Barry K."/>
            <person name="Shu S."/>
            <person name="Lindquist E."/>
            <person name="Wang M."/>
            <person name="Pitluck S."/>
            <person name="Vogel J.P."/>
            <person name="Garvin D.F."/>
            <person name="Mockler T.C."/>
            <person name="Schmutz J."/>
            <person name="Rokhsar D."/>
            <person name="Bevan M.W."/>
        </authorList>
    </citation>
    <scope>NUCLEOTIDE SEQUENCE</scope>
    <source>
        <strain evidence="1">Bd21</strain>
    </source>
</reference>
<dbReference type="STRING" id="15368.A0A0Q3H411"/>
<evidence type="ECO:0000313" key="3">
    <source>
        <dbReference type="Proteomes" id="UP000008810"/>
    </source>
</evidence>